<evidence type="ECO:0000259" key="4">
    <source>
        <dbReference type="Pfam" id="PF15420"/>
    </source>
</evidence>
<feature type="compositionally biased region" description="Low complexity" evidence="1">
    <location>
        <begin position="460"/>
        <end position="475"/>
    </location>
</feature>
<feature type="domain" description="Alpha/beta-hydrolase catalytic" evidence="3">
    <location>
        <begin position="231"/>
        <end position="378"/>
    </location>
</feature>
<dbReference type="InterPro" id="IPR027788">
    <property type="entry name" value="Alpha/beta-hydrolase_N_dom"/>
</dbReference>
<feature type="domain" description="Alpha/beta-hydrolase catalytic" evidence="3">
    <location>
        <begin position="386"/>
        <end position="452"/>
    </location>
</feature>
<accession>A0A1G6XEP1</accession>
<dbReference type="Proteomes" id="UP000199417">
    <property type="component" value="Unassembled WGS sequence"/>
</dbReference>
<dbReference type="InterPro" id="IPR027787">
    <property type="entry name" value="Alpha/beta-hydrolase_catalytic"/>
</dbReference>
<dbReference type="STRING" id="168276.SAMN05444580_106195"/>
<feature type="domain" description="Alpha/beta-hydrolase N-terminal" evidence="4">
    <location>
        <begin position="37"/>
        <end position="224"/>
    </location>
</feature>
<keyword evidence="2" id="KW-0812">Transmembrane</keyword>
<reference evidence="5 6" key="1">
    <citation type="submission" date="2016-10" db="EMBL/GenBank/DDBJ databases">
        <authorList>
            <person name="de Groot N.N."/>
        </authorList>
    </citation>
    <scope>NUCLEOTIDE SEQUENCE [LARGE SCALE GENOMIC DNA]</scope>
    <source>
        <strain evidence="5 6">JCM 11308</strain>
    </source>
</reference>
<keyword evidence="2" id="KW-0472">Membrane</keyword>
<keyword evidence="6" id="KW-1185">Reference proteome</keyword>
<keyword evidence="2" id="KW-1133">Transmembrane helix</keyword>
<feature type="transmembrane region" description="Helical" evidence="2">
    <location>
        <begin position="20"/>
        <end position="40"/>
    </location>
</feature>
<evidence type="ECO:0000259" key="3">
    <source>
        <dbReference type="Pfam" id="PF10081"/>
    </source>
</evidence>
<protein>
    <submittedName>
        <fullName evidence="5">Uncharacterized membrane protein</fullName>
    </submittedName>
</protein>
<dbReference type="EMBL" id="FNAB01000006">
    <property type="protein sequence ID" value="SDD76669.1"/>
    <property type="molecule type" value="Genomic_DNA"/>
</dbReference>
<name>A0A1G6XEP1_9NOCA</name>
<proteinExistence type="predicted"/>
<feature type="transmembrane region" description="Helical" evidence="2">
    <location>
        <begin position="121"/>
        <end position="145"/>
    </location>
</feature>
<dbReference type="RefSeq" id="WP_072845120.1">
    <property type="nucleotide sequence ID" value="NZ_FNAB01000006.1"/>
</dbReference>
<dbReference type="Pfam" id="PF15420">
    <property type="entry name" value="Abhydrolase_9_N"/>
    <property type="match status" value="1"/>
</dbReference>
<evidence type="ECO:0000256" key="1">
    <source>
        <dbReference type="SAM" id="MobiDB-lite"/>
    </source>
</evidence>
<feature type="transmembrane region" description="Helical" evidence="2">
    <location>
        <begin position="84"/>
        <end position="101"/>
    </location>
</feature>
<sequence>MSAVLDRRSRGWDLARSTALPSVATSLWVSAAVVLSLAPSLLPRSATVQAVATGVLAALGWALAAAWRRRPWQRGAGADGRGRLPAALIGAAAVAVALVGADRWQGTLRAALDRPAIGPGYWLEVFSGAGALTLAAALVVTAVAAGCRRLGRVRVTAMVLTLATATALWLGPAAAGALERSYAAANSAVDAALPQPVSSTLSGSADSLSEWRTLGANGRKFVAGPTAPGAVRTYVGLDAAPGLDARVALAVRELERAGGLQRAAVVVAVPTGSGWIDGGAVTGFERRFGGDVATVGVQYSTTPSWVTFLFGRRDAEQSARALFDAVSARIGQLPAGERPKLYAYGQSLGAVGASAIFRGGDDLRARSCGALYAGPPAGAVNTDGAVVLANASDPVVSWSPGLLVRPPDLPPVRADAPVPPWLPVASFVATTVDLLTALDTSPGHGHRYGTDQGTALPDCAAPATGGTLTPPTSHR</sequence>
<organism evidence="5 6">
    <name type="scientific">Rhodococcus tukisamuensis</name>
    <dbReference type="NCBI Taxonomy" id="168276"/>
    <lineage>
        <taxon>Bacteria</taxon>
        <taxon>Bacillati</taxon>
        <taxon>Actinomycetota</taxon>
        <taxon>Actinomycetes</taxon>
        <taxon>Mycobacteriales</taxon>
        <taxon>Nocardiaceae</taxon>
        <taxon>Rhodococcus</taxon>
    </lineage>
</organism>
<evidence type="ECO:0000313" key="6">
    <source>
        <dbReference type="Proteomes" id="UP000199417"/>
    </source>
</evidence>
<dbReference type="AlphaFoldDB" id="A0A1G6XEP1"/>
<feature type="transmembrane region" description="Helical" evidence="2">
    <location>
        <begin position="46"/>
        <end position="64"/>
    </location>
</feature>
<evidence type="ECO:0000313" key="5">
    <source>
        <dbReference type="EMBL" id="SDD76669.1"/>
    </source>
</evidence>
<evidence type="ECO:0000256" key="2">
    <source>
        <dbReference type="SAM" id="Phobius"/>
    </source>
</evidence>
<feature type="region of interest" description="Disordered" evidence="1">
    <location>
        <begin position="443"/>
        <end position="475"/>
    </location>
</feature>
<dbReference type="Pfam" id="PF10081">
    <property type="entry name" value="Abhydrolase_9"/>
    <property type="match status" value="2"/>
</dbReference>
<feature type="transmembrane region" description="Helical" evidence="2">
    <location>
        <begin position="157"/>
        <end position="178"/>
    </location>
</feature>
<gene>
    <name evidence="5" type="ORF">SAMN05444580_106195</name>
</gene>